<sequence>MRFIKFIQIVFLFVFTIPSHAQDIELFEQFNGRYDYTAIGNTLNPFENNLDDSFCFPLESSSADLDLSDSTVITAAYLYWAGSGTGDTNVMLNGFSIDADDTYTVDYIEVGGTLTYFSCYADITSFIISEGNTTYELSNLDITEALTTNDRYCSNRTNFAGWSIYIVYENASLPLNQVNLYQGLEIINRNNQEKIINIDNLNVIDNVGAKIGFLAWEGDNSLNFGESLSINNTIIANPPLNLSDNAFNGTNTFTNSNTLYNCDLDVYDIQDNIAIGDTSASIKLTTGDFDDNGQFRADLIIINNIITVLNSQLPDATIVLEDYNVDCGDRTILVDYTVFNVNSTELLPANTPIAFYAEGTIIGQSQTQNDIAIGASESGTISLTLPDEIGDIILLTLAVDDDGSGNGIVAEITETNNIDDVILELLVLPPVQILPNQIGCNEGFNSATFNLIDIFLISESLLTDITFYESFEDLQANTNEIINPESYSNVNNPQTLFVKVDNSPCYDIYEFQVSVDNCPPHVPEGFSPNNDGTNDWFNIQGLYDIFEHHQLKIFNRYGTLIFEGNNNNKWYGRINRGLNNDGKIVPVGTYFYILNPNETNFRPQMGWVYVNY</sequence>
<dbReference type="STRING" id="1123037.GCA_000425305_02275"/>
<dbReference type="RefSeq" id="WP_028872078.1">
    <property type="nucleotide sequence ID" value="NZ_VOSB01000015.1"/>
</dbReference>
<evidence type="ECO:0000313" key="3">
    <source>
        <dbReference type="Proteomes" id="UP000321938"/>
    </source>
</evidence>
<evidence type="ECO:0000256" key="1">
    <source>
        <dbReference type="SAM" id="SignalP"/>
    </source>
</evidence>
<protein>
    <submittedName>
        <fullName evidence="2">T9SS C-terminal target domain-containing protein</fullName>
    </submittedName>
</protein>
<feature type="signal peptide" evidence="1">
    <location>
        <begin position="1"/>
        <end position="21"/>
    </location>
</feature>
<dbReference type="OrthoDB" id="1140688at2"/>
<gene>
    <name evidence="2" type="ORF">ES692_11375</name>
</gene>
<dbReference type="Pfam" id="PF13585">
    <property type="entry name" value="CHU_C"/>
    <property type="match status" value="1"/>
</dbReference>
<keyword evidence="1" id="KW-0732">Signal</keyword>
<feature type="chain" id="PRO_5023085915" evidence="1">
    <location>
        <begin position="22"/>
        <end position="612"/>
    </location>
</feature>
<evidence type="ECO:0000313" key="2">
    <source>
        <dbReference type="EMBL" id="TXE16944.1"/>
    </source>
</evidence>
<keyword evidence="3" id="KW-1185">Reference proteome</keyword>
<dbReference type="AlphaFoldDB" id="A0A5C7BF34"/>
<dbReference type="NCBIfam" id="TIGR04131">
    <property type="entry name" value="Bac_Flav_CTERM"/>
    <property type="match status" value="1"/>
</dbReference>
<proteinExistence type="predicted"/>
<organism evidence="2 3">
    <name type="scientific">Psychroserpens burtonensis</name>
    <dbReference type="NCBI Taxonomy" id="49278"/>
    <lineage>
        <taxon>Bacteria</taxon>
        <taxon>Pseudomonadati</taxon>
        <taxon>Bacteroidota</taxon>
        <taxon>Flavobacteriia</taxon>
        <taxon>Flavobacteriales</taxon>
        <taxon>Flavobacteriaceae</taxon>
        <taxon>Psychroserpens</taxon>
    </lineage>
</organism>
<accession>A0A5C7BF34</accession>
<dbReference type="Proteomes" id="UP000321938">
    <property type="component" value="Unassembled WGS sequence"/>
</dbReference>
<name>A0A5C7BF34_9FLAO</name>
<dbReference type="InterPro" id="IPR026341">
    <property type="entry name" value="T9SS_type_B"/>
</dbReference>
<dbReference type="EMBL" id="VOSB01000015">
    <property type="protein sequence ID" value="TXE16944.1"/>
    <property type="molecule type" value="Genomic_DNA"/>
</dbReference>
<reference evidence="2 3" key="1">
    <citation type="submission" date="2019-08" db="EMBL/GenBank/DDBJ databases">
        <title>Genome of Psychroserpens burtonensis ACAM 167.</title>
        <authorList>
            <person name="Bowman J.P."/>
        </authorList>
    </citation>
    <scope>NUCLEOTIDE SEQUENCE [LARGE SCALE GENOMIC DNA]</scope>
    <source>
        <strain evidence="2 3">ACAM 167</strain>
    </source>
</reference>
<comment type="caution">
    <text evidence="2">The sequence shown here is derived from an EMBL/GenBank/DDBJ whole genome shotgun (WGS) entry which is preliminary data.</text>
</comment>